<feature type="transmembrane region" description="Helical" evidence="5">
    <location>
        <begin position="44"/>
        <end position="61"/>
    </location>
</feature>
<gene>
    <name evidence="6" type="ORF">BES08_09905</name>
    <name evidence="7" type="ORF">BV97_02608</name>
</gene>
<dbReference type="InterPro" id="IPR007792">
    <property type="entry name" value="T4SS_VirB3/TrbD/AvhB"/>
</dbReference>
<keyword evidence="3 5" id="KW-1133">Transmembrane helix</keyword>
<keyword evidence="4 5" id="KW-0472">Membrane</keyword>
<evidence type="ECO:0000256" key="4">
    <source>
        <dbReference type="ARBA" id="ARBA00023136"/>
    </source>
</evidence>
<evidence type="ECO:0000313" key="6">
    <source>
        <dbReference type="EMBL" id="AOR77030.1"/>
    </source>
</evidence>
<dbReference type="KEGG" id="nre:BES08_09905"/>
<protein>
    <submittedName>
        <fullName evidence="7">Type VI secretion protein</fullName>
    </submittedName>
</protein>
<reference evidence="6" key="2">
    <citation type="submission" date="2016-08" db="EMBL/GenBank/DDBJ databases">
        <authorList>
            <person name="Seilhamer J.J."/>
        </authorList>
    </citation>
    <scope>NUCLEOTIDE SEQUENCE [LARGE SCALE GENOMIC DNA]</scope>
    <source>
        <strain evidence="6">SA1</strain>
    </source>
</reference>
<evidence type="ECO:0000256" key="2">
    <source>
        <dbReference type="ARBA" id="ARBA00022692"/>
    </source>
</evidence>
<dbReference type="PATRIC" id="fig|158500.4.peg.2666"/>
<evidence type="ECO:0000313" key="8">
    <source>
        <dbReference type="Proteomes" id="UP000024329"/>
    </source>
</evidence>
<evidence type="ECO:0000256" key="1">
    <source>
        <dbReference type="ARBA" id="ARBA00004370"/>
    </source>
</evidence>
<dbReference type="RefSeq" id="WP_008831075.1">
    <property type="nucleotide sequence ID" value="NZ_BSFC01000044.1"/>
</dbReference>
<dbReference type="Pfam" id="PF05101">
    <property type="entry name" value="VirB3"/>
    <property type="match status" value="1"/>
</dbReference>
<organism evidence="7 8">
    <name type="scientific">Novosphingobium resinovorum</name>
    <dbReference type="NCBI Taxonomy" id="158500"/>
    <lineage>
        <taxon>Bacteria</taxon>
        <taxon>Pseudomonadati</taxon>
        <taxon>Pseudomonadota</taxon>
        <taxon>Alphaproteobacteria</taxon>
        <taxon>Sphingomonadales</taxon>
        <taxon>Sphingomonadaceae</taxon>
        <taxon>Novosphingobium</taxon>
    </lineage>
</organism>
<keyword evidence="9" id="KW-1185">Reference proteome</keyword>
<accession>A0A031JUG7</accession>
<evidence type="ECO:0000256" key="5">
    <source>
        <dbReference type="SAM" id="Phobius"/>
    </source>
</evidence>
<comment type="subcellular location">
    <subcellularLocation>
        <location evidence="1">Membrane</location>
    </subcellularLocation>
</comment>
<sequence length="93" mass="10797">MTLARYPVHRALTRPQMFAGVTYSFFIINFAVVTEIFLITKSFWTLPVMLVIHGIGYLACLREPRVFDLWIAKVSKCPRVANWQRWGCNSYAP</sequence>
<dbReference type="Proteomes" id="UP000094626">
    <property type="component" value="Chromosome"/>
</dbReference>
<dbReference type="EMBL" id="JFYZ01000012">
    <property type="protein sequence ID" value="EZP81391.1"/>
    <property type="molecule type" value="Genomic_DNA"/>
</dbReference>
<dbReference type="NCBIfam" id="NF010474">
    <property type="entry name" value="PRK13899.1"/>
    <property type="match status" value="1"/>
</dbReference>
<feature type="transmembrane region" description="Helical" evidence="5">
    <location>
        <begin position="20"/>
        <end position="38"/>
    </location>
</feature>
<name>A0A031JUG7_9SPHN</name>
<evidence type="ECO:0000256" key="3">
    <source>
        <dbReference type="ARBA" id="ARBA00022989"/>
    </source>
</evidence>
<dbReference type="Proteomes" id="UP000024329">
    <property type="component" value="Unassembled WGS sequence"/>
</dbReference>
<dbReference type="AlphaFoldDB" id="A0A031JUG7"/>
<dbReference type="eggNOG" id="COG3702">
    <property type="taxonomic scope" value="Bacteria"/>
</dbReference>
<reference evidence="7 8" key="1">
    <citation type="submission" date="2014-03" db="EMBL/GenBank/DDBJ databases">
        <title>Whole genome sequence of Novosphingobium resinovorum KF1.</title>
        <authorList>
            <person name="Gan H.M."/>
            <person name="Gan H.Y."/>
            <person name="Chew T.H."/>
            <person name="Savka M.A."/>
        </authorList>
    </citation>
    <scope>NUCLEOTIDE SEQUENCE [LARGE SCALE GENOMIC DNA]</scope>
    <source>
        <strain evidence="7 8">KF1</strain>
    </source>
</reference>
<dbReference type="EMBL" id="CP017075">
    <property type="protein sequence ID" value="AOR77030.1"/>
    <property type="molecule type" value="Genomic_DNA"/>
</dbReference>
<evidence type="ECO:0000313" key="9">
    <source>
        <dbReference type="Proteomes" id="UP000094626"/>
    </source>
</evidence>
<dbReference type="GO" id="GO:0016020">
    <property type="term" value="C:membrane"/>
    <property type="evidence" value="ECO:0007669"/>
    <property type="project" value="UniProtKB-SubCell"/>
</dbReference>
<evidence type="ECO:0000313" key="7">
    <source>
        <dbReference type="EMBL" id="EZP81391.1"/>
    </source>
</evidence>
<proteinExistence type="predicted"/>
<dbReference type="OrthoDB" id="5638399at2"/>
<keyword evidence="2 5" id="KW-0812">Transmembrane</keyword>
<reference evidence="9" key="3">
    <citation type="journal article" date="2017" name="J. Biotechnol.">
        <title>Complete genome sequence of Novosphingobium resinovorum SA1, a versatile xenobiotic-degrading bacterium capable of utilizing sulfanilic acid.</title>
        <authorList>
            <person name="Hegedus B."/>
            <person name="Kos P.B."/>
            <person name="Balint B."/>
            <person name="Maroti G."/>
            <person name="Gan H.M."/>
            <person name="Perei K."/>
            <person name="Rakhely G."/>
        </authorList>
    </citation>
    <scope>NUCLEOTIDE SEQUENCE [LARGE SCALE GENOMIC DNA]</scope>
    <source>
        <strain evidence="9">SA1</strain>
    </source>
</reference>
<dbReference type="STRING" id="158500.BES08_09905"/>